<dbReference type="AlphaFoldDB" id="A0A7X8TRR3"/>
<dbReference type="Gene3D" id="2.60.120.10">
    <property type="entry name" value="Jelly Rolls"/>
    <property type="match status" value="1"/>
</dbReference>
<evidence type="ECO:0000259" key="1">
    <source>
        <dbReference type="Pfam" id="PF12973"/>
    </source>
</evidence>
<proteinExistence type="predicted"/>
<dbReference type="Pfam" id="PF12973">
    <property type="entry name" value="Cupin_7"/>
    <property type="match status" value="2"/>
</dbReference>
<dbReference type="Proteomes" id="UP000535589">
    <property type="component" value="Unassembled WGS sequence"/>
</dbReference>
<evidence type="ECO:0000313" key="2">
    <source>
        <dbReference type="EMBL" id="NLS13412.1"/>
    </source>
</evidence>
<feature type="domain" description="ChrR-like cupin" evidence="1">
    <location>
        <begin position="117"/>
        <end position="214"/>
    </location>
</feature>
<feature type="domain" description="ChrR-like cupin" evidence="1">
    <location>
        <begin position="9"/>
        <end position="110"/>
    </location>
</feature>
<dbReference type="InterPro" id="IPR025979">
    <property type="entry name" value="ChrR-like_cupin_dom"/>
</dbReference>
<dbReference type="EMBL" id="JABAIK010000009">
    <property type="protein sequence ID" value="NLS13412.1"/>
    <property type="molecule type" value="Genomic_DNA"/>
</dbReference>
<name>A0A7X8TRR3_9VIBR</name>
<dbReference type="SUPFAM" id="SSF51182">
    <property type="entry name" value="RmlC-like cupins"/>
    <property type="match status" value="2"/>
</dbReference>
<gene>
    <name evidence="2" type="ORF">HGP28_10955</name>
</gene>
<sequence>MINMNFEDQVWINTDAEEWTLSPNKAVWRKPLEREAAESGRATSLVKFAANATFTPHEHPGGEEIFVLDGVFSDEHGDYAAGSYLRNPANSHHTSFSRSGCTLLVKLNQFQADDHATVRIDTHQAEWFSGIHQVQIMPLHQFGTEHVCLVKWPKGERFNPNHGSKGEEVFILSGELREGQSIYPAHSWLRFPQTQIHALEAIEDSVIWLKAGHLPK</sequence>
<organism evidence="2 3">
    <name type="scientific">Vibrio agarilyticus</name>
    <dbReference type="NCBI Taxonomy" id="2726741"/>
    <lineage>
        <taxon>Bacteria</taxon>
        <taxon>Pseudomonadati</taxon>
        <taxon>Pseudomonadota</taxon>
        <taxon>Gammaproteobacteria</taxon>
        <taxon>Vibrionales</taxon>
        <taxon>Vibrionaceae</taxon>
        <taxon>Vibrio</taxon>
    </lineage>
</organism>
<comment type="caution">
    <text evidence="2">The sequence shown here is derived from an EMBL/GenBank/DDBJ whole genome shotgun (WGS) entry which is preliminary data.</text>
</comment>
<accession>A0A7X8TRR3</accession>
<dbReference type="InterPro" id="IPR014710">
    <property type="entry name" value="RmlC-like_jellyroll"/>
</dbReference>
<protein>
    <submittedName>
        <fullName evidence="2">Cupin</fullName>
    </submittedName>
</protein>
<dbReference type="InterPro" id="IPR011051">
    <property type="entry name" value="RmlC_Cupin_sf"/>
</dbReference>
<reference evidence="2 3" key="1">
    <citation type="submission" date="2020-04" db="EMBL/GenBank/DDBJ databases">
        <title>Vibrio sp. SM6, a novel species isolated from seawater.</title>
        <authorList>
            <person name="Wang X."/>
        </authorList>
    </citation>
    <scope>NUCLEOTIDE SEQUENCE [LARGE SCALE GENOMIC DNA]</scope>
    <source>
        <strain evidence="2 3">SM6</strain>
    </source>
</reference>
<dbReference type="CDD" id="cd20303">
    <property type="entry name" value="cupin_ChrR_1"/>
    <property type="match status" value="2"/>
</dbReference>
<dbReference type="RefSeq" id="WP_168836496.1">
    <property type="nucleotide sequence ID" value="NZ_JABAIK010000009.1"/>
</dbReference>
<keyword evidence="3" id="KW-1185">Reference proteome</keyword>
<evidence type="ECO:0000313" key="3">
    <source>
        <dbReference type="Proteomes" id="UP000535589"/>
    </source>
</evidence>